<organism evidence="4 5">
    <name type="scientific">Leptospira kirschneri serovar Bulgarica str. Nikolaevo</name>
    <dbReference type="NCBI Taxonomy" id="1240687"/>
    <lineage>
        <taxon>Bacteria</taxon>
        <taxon>Pseudomonadati</taxon>
        <taxon>Spirochaetota</taxon>
        <taxon>Spirochaetia</taxon>
        <taxon>Leptospirales</taxon>
        <taxon>Leptospiraceae</taxon>
        <taxon>Leptospira</taxon>
    </lineage>
</organism>
<sequence length="62" mass="7527">MSYFEIFELILGYTLFWTVLFWICITPLIFLLWWLVFRVLFQEPINIKTDVNYQSEEKSGGN</sequence>
<dbReference type="Proteomes" id="UP000011980">
    <property type="component" value="Unassembled WGS sequence"/>
</dbReference>
<dbReference type="RefSeq" id="WP_020763132.1">
    <property type="nucleotide sequence ID" value="NZ_ANCE01000079.1"/>
</dbReference>
<feature type="transmembrane region" description="Helical" evidence="1">
    <location>
        <begin position="15"/>
        <end position="37"/>
    </location>
</feature>
<keyword evidence="1" id="KW-0812">Transmembrane</keyword>
<accession>M6FCY8</accession>
<keyword evidence="1" id="KW-0472">Membrane</keyword>
<dbReference type="PATRIC" id="fig|1240687.3.peg.1552"/>
<evidence type="ECO:0000256" key="1">
    <source>
        <dbReference type="SAM" id="Phobius"/>
    </source>
</evidence>
<gene>
    <name evidence="4" type="ORF">LEP1GSC008_0602</name>
    <name evidence="2" type="ORF">LEP1GSC008_1555</name>
    <name evidence="3" type="ORF">LEP1GSC008_2628</name>
</gene>
<dbReference type="AlphaFoldDB" id="M6FCY8"/>
<comment type="caution">
    <text evidence="4">The sequence shown here is derived from an EMBL/GenBank/DDBJ whole genome shotgun (WGS) entry which is preliminary data.</text>
</comment>
<evidence type="ECO:0000313" key="4">
    <source>
        <dbReference type="EMBL" id="EMK24912.1"/>
    </source>
</evidence>
<reference evidence="4 5" key="1">
    <citation type="submission" date="2013-01" db="EMBL/GenBank/DDBJ databases">
        <authorList>
            <person name="Harkins D.M."/>
            <person name="Durkin A.S."/>
            <person name="Brinkac L.M."/>
            <person name="Haft D.H."/>
            <person name="Selengut J.D."/>
            <person name="Sanka R."/>
            <person name="DePew J."/>
            <person name="Purushe J."/>
            <person name="Galloway R.L."/>
            <person name="Vinetz J.M."/>
            <person name="Sutton G.G."/>
            <person name="Nierman W.C."/>
            <person name="Fouts D.E."/>
        </authorList>
    </citation>
    <scope>NUCLEOTIDE SEQUENCE [LARGE SCALE GENOMIC DNA]</scope>
    <source>
        <strain evidence="4 5">Nikolaevo</strain>
    </source>
</reference>
<keyword evidence="1" id="KW-1133">Transmembrane helix</keyword>
<protein>
    <submittedName>
        <fullName evidence="4">Uncharacterized protein</fullName>
    </submittedName>
</protein>
<name>M6FCY8_9LEPT</name>
<proteinExistence type="predicted"/>
<dbReference type="EMBL" id="ANCE01000079">
    <property type="protein sequence ID" value="EMK24912.1"/>
    <property type="molecule type" value="Genomic_DNA"/>
</dbReference>
<dbReference type="EMBL" id="ANCE01000096">
    <property type="protein sequence ID" value="EMK24504.1"/>
    <property type="molecule type" value="Genomic_DNA"/>
</dbReference>
<dbReference type="EMBL" id="ANCE01000169">
    <property type="protein sequence ID" value="EMK22397.1"/>
    <property type="molecule type" value="Genomic_DNA"/>
</dbReference>
<evidence type="ECO:0000313" key="5">
    <source>
        <dbReference type="Proteomes" id="UP000011980"/>
    </source>
</evidence>
<evidence type="ECO:0000313" key="2">
    <source>
        <dbReference type="EMBL" id="EMK22397.1"/>
    </source>
</evidence>
<evidence type="ECO:0000313" key="3">
    <source>
        <dbReference type="EMBL" id="EMK24504.1"/>
    </source>
</evidence>